<evidence type="ECO:0000313" key="11">
    <source>
        <dbReference type="Proteomes" id="UP001583186"/>
    </source>
</evidence>
<feature type="transmembrane region" description="Helical" evidence="8">
    <location>
        <begin position="472"/>
        <end position="488"/>
    </location>
</feature>
<evidence type="ECO:0000313" key="10">
    <source>
        <dbReference type="EMBL" id="KAL1889667.1"/>
    </source>
</evidence>
<dbReference type="InterPro" id="IPR005828">
    <property type="entry name" value="MFS_sugar_transport-like"/>
</dbReference>
<feature type="transmembrane region" description="Helical" evidence="8">
    <location>
        <begin position="129"/>
        <end position="147"/>
    </location>
</feature>
<keyword evidence="6 8" id="KW-0472">Membrane</keyword>
<dbReference type="SUPFAM" id="SSF103473">
    <property type="entry name" value="MFS general substrate transporter"/>
    <property type="match status" value="1"/>
</dbReference>
<dbReference type="InterPro" id="IPR003663">
    <property type="entry name" value="Sugar/inositol_transpt"/>
</dbReference>
<protein>
    <recommendedName>
        <fullName evidence="9">Major facilitator superfamily (MFS) profile domain-containing protein</fullName>
    </recommendedName>
</protein>
<dbReference type="InterPro" id="IPR050360">
    <property type="entry name" value="MFS_Sugar_Transporters"/>
</dbReference>
<dbReference type="Gene3D" id="1.20.1250.20">
    <property type="entry name" value="MFS general substrate transporter like domains"/>
    <property type="match status" value="1"/>
</dbReference>
<feature type="transmembrane region" description="Helical" evidence="8">
    <location>
        <begin position="98"/>
        <end position="117"/>
    </location>
</feature>
<feature type="transmembrane region" description="Helical" evidence="8">
    <location>
        <begin position="399"/>
        <end position="421"/>
    </location>
</feature>
<keyword evidence="3 7" id="KW-0813">Transport</keyword>
<sequence length="546" mass="60810">MADVEIGTKAALHLQDKLGVTSVLEAKKASDVEHSETAWEALKKNRKAVLWSIMVSMSVVMEGYDTILIGNFIGYPSFAKKYGQYYGEEKGYLISTPWQTGIGMASTVGTIFGGIMNGQFITRFGYRKVMCISLIFMAAFIFITFFANSLSVLLVGQILCGFSWGVFATVGPSYASEVCPTNLRAYLTTYVNLCWAIGQFIAAGVLDSLINRPDQWSYRIPFAIQWLWPAPLLVGCYLMPESPWYLVGRDRIEDAKRSLCRLTSNRTEDELNGQLAMMVHTIKLESEITSGTSYIECFKGTDLRRTEIACFAFAGQILSGSTFAYVPTYFFENAGFSSNDAYKLNLGTTGIAFVGTILSWWLIAYFGRRTIYVGGQIITFVLLLLLGIVSVSSHTSGALWAQAALCIVWVLVYAMTLGPIAYSFIAEISSARLRPLTVCLARTFYQIVNIFSQVVEPQFMNPTALNAKGKTAFFWAGTGALMLVWAYFRLPEPSGRTYEELDILFHRGVSARKFATEKVDAYQDVNEMVKTEPVEHHEVTTQTKTE</sequence>
<feature type="transmembrane region" description="Helical" evidence="8">
    <location>
        <begin position="153"/>
        <end position="175"/>
    </location>
</feature>
<evidence type="ECO:0000256" key="3">
    <source>
        <dbReference type="ARBA" id="ARBA00022448"/>
    </source>
</evidence>
<evidence type="ECO:0000256" key="2">
    <source>
        <dbReference type="ARBA" id="ARBA00010992"/>
    </source>
</evidence>
<evidence type="ECO:0000256" key="1">
    <source>
        <dbReference type="ARBA" id="ARBA00004141"/>
    </source>
</evidence>
<feature type="transmembrane region" description="Helical" evidence="8">
    <location>
        <begin position="49"/>
        <end position="78"/>
    </location>
</feature>
<feature type="transmembrane region" description="Helical" evidence="8">
    <location>
        <begin position="371"/>
        <end position="393"/>
    </location>
</feature>
<gene>
    <name evidence="10" type="ORF">Sste5346_008786</name>
</gene>
<comment type="similarity">
    <text evidence="2 7">Belongs to the major facilitator superfamily. Sugar transporter (TC 2.A.1.1) family.</text>
</comment>
<dbReference type="PANTHER" id="PTHR48022:SF83">
    <property type="entry name" value="MAJOR FACILITATOR SUPERFAMILY (MFS) PROFILE DOMAIN-CONTAINING PROTEIN"/>
    <property type="match status" value="1"/>
</dbReference>
<feature type="transmembrane region" description="Helical" evidence="8">
    <location>
        <begin position="308"/>
        <end position="326"/>
    </location>
</feature>
<dbReference type="PROSITE" id="PS00217">
    <property type="entry name" value="SUGAR_TRANSPORT_2"/>
    <property type="match status" value="1"/>
</dbReference>
<evidence type="ECO:0000256" key="8">
    <source>
        <dbReference type="SAM" id="Phobius"/>
    </source>
</evidence>
<keyword evidence="5 8" id="KW-1133">Transmembrane helix</keyword>
<evidence type="ECO:0000256" key="6">
    <source>
        <dbReference type="ARBA" id="ARBA00023136"/>
    </source>
</evidence>
<dbReference type="InterPro" id="IPR020846">
    <property type="entry name" value="MFS_dom"/>
</dbReference>
<dbReference type="Proteomes" id="UP001583186">
    <property type="component" value="Unassembled WGS sequence"/>
</dbReference>
<comment type="caution">
    <text evidence="10">The sequence shown here is derived from an EMBL/GenBank/DDBJ whole genome shotgun (WGS) entry which is preliminary data.</text>
</comment>
<evidence type="ECO:0000256" key="4">
    <source>
        <dbReference type="ARBA" id="ARBA00022692"/>
    </source>
</evidence>
<dbReference type="EMBL" id="JAWCUI010000071">
    <property type="protein sequence ID" value="KAL1889667.1"/>
    <property type="molecule type" value="Genomic_DNA"/>
</dbReference>
<evidence type="ECO:0000256" key="7">
    <source>
        <dbReference type="RuleBase" id="RU003346"/>
    </source>
</evidence>
<organism evidence="10 11">
    <name type="scientific">Sporothrix stenoceras</name>
    <dbReference type="NCBI Taxonomy" id="5173"/>
    <lineage>
        <taxon>Eukaryota</taxon>
        <taxon>Fungi</taxon>
        <taxon>Dikarya</taxon>
        <taxon>Ascomycota</taxon>
        <taxon>Pezizomycotina</taxon>
        <taxon>Sordariomycetes</taxon>
        <taxon>Sordariomycetidae</taxon>
        <taxon>Ophiostomatales</taxon>
        <taxon>Ophiostomataceae</taxon>
        <taxon>Sporothrix</taxon>
    </lineage>
</organism>
<feature type="domain" description="Major facilitator superfamily (MFS) profile" evidence="9">
    <location>
        <begin position="51"/>
        <end position="494"/>
    </location>
</feature>
<feature type="transmembrane region" description="Helical" evidence="8">
    <location>
        <begin position="433"/>
        <end position="452"/>
    </location>
</feature>
<proteinExistence type="inferred from homology"/>
<evidence type="ECO:0000259" key="9">
    <source>
        <dbReference type="PROSITE" id="PS50850"/>
    </source>
</evidence>
<dbReference type="Pfam" id="PF00083">
    <property type="entry name" value="Sugar_tr"/>
    <property type="match status" value="1"/>
</dbReference>
<comment type="subcellular location">
    <subcellularLocation>
        <location evidence="1">Membrane</location>
        <topology evidence="1">Multi-pass membrane protein</topology>
    </subcellularLocation>
</comment>
<evidence type="ECO:0000256" key="5">
    <source>
        <dbReference type="ARBA" id="ARBA00022989"/>
    </source>
</evidence>
<reference evidence="10 11" key="1">
    <citation type="journal article" date="2024" name="IMA Fungus">
        <title>IMA Genome - F19 : A genome assembly and annotation guide to empower mycologists, including annotated draft genome sequences of Ceratocystis pirilliformis, Diaporthe australafricana, Fusarium ophioides, Paecilomyces lecythidis, and Sporothrix stenoceras.</title>
        <authorList>
            <person name="Aylward J."/>
            <person name="Wilson A.M."/>
            <person name="Visagie C.M."/>
            <person name="Spraker J."/>
            <person name="Barnes I."/>
            <person name="Buitendag C."/>
            <person name="Ceriani C."/>
            <person name="Del Mar Angel L."/>
            <person name="du Plessis D."/>
            <person name="Fuchs T."/>
            <person name="Gasser K."/>
            <person name="Kramer D."/>
            <person name="Li W."/>
            <person name="Munsamy K."/>
            <person name="Piso A."/>
            <person name="Price J.L."/>
            <person name="Sonnekus B."/>
            <person name="Thomas C."/>
            <person name="van der Nest A."/>
            <person name="van Dijk A."/>
            <person name="van Heerden A."/>
            <person name="van Vuuren N."/>
            <person name="Yilmaz N."/>
            <person name="Duong T.A."/>
            <person name="van der Merwe N.A."/>
            <person name="Wingfield M.J."/>
            <person name="Wingfield B.D."/>
        </authorList>
    </citation>
    <scope>NUCLEOTIDE SEQUENCE [LARGE SCALE GENOMIC DNA]</scope>
    <source>
        <strain evidence="10 11">CMW 5346</strain>
    </source>
</reference>
<dbReference type="InterPro" id="IPR005829">
    <property type="entry name" value="Sugar_transporter_CS"/>
</dbReference>
<feature type="transmembrane region" description="Helical" evidence="8">
    <location>
        <begin position="187"/>
        <end position="206"/>
    </location>
</feature>
<dbReference type="PROSITE" id="PS50850">
    <property type="entry name" value="MFS"/>
    <property type="match status" value="1"/>
</dbReference>
<keyword evidence="4 8" id="KW-0812">Transmembrane</keyword>
<dbReference type="PANTHER" id="PTHR48022">
    <property type="entry name" value="PLASTIDIC GLUCOSE TRANSPORTER 4"/>
    <property type="match status" value="1"/>
</dbReference>
<feature type="transmembrane region" description="Helical" evidence="8">
    <location>
        <begin position="346"/>
        <end position="364"/>
    </location>
</feature>
<dbReference type="InterPro" id="IPR036259">
    <property type="entry name" value="MFS_trans_sf"/>
</dbReference>
<name>A0ABR3YNI1_9PEZI</name>
<feature type="transmembrane region" description="Helical" evidence="8">
    <location>
        <begin position="226"/>
        <end position="247"/>
    </location>
</feature>
<accession>A0ABR3YNI1</accession>
<keyword evidence="11" id="KW-1185">Reference proteome</keyword>
<dbReference type="NCBIfam" id="TIGR00879">
    <property type="entry name" value="SP"/>
    <property type="match status" value="1"/>
</dbReference>